<evidence type="ECO:0000256" key="1">
    <source>
        <dbReference type="SAM" id="Phobius"/>
    </source>
</evidence>
<evidence type="ECO:0000313" key="3">
    <source>
        <dbReference type="Proteomes" id="UP000030661"/>
    </source>
</evidence>
<dbReference type="Pfam" id="PF10112">
    <property type="entry name" value="Halogen_Hydrol"/>
    <property type="match status" value="1"/>
</dbReference>
<keyword evidence="1" id="KW-0472">Membrane</keyword>
<keyword evidence="1" id="KW-1133">Transmembrane helix</keyword>
<evidence type="ECO:0000313" key="2">
    <source>
        <dbReference type="EMBL" id="GAK55485.1"/>
    </source>
</evidence>
<dbReference type="STRING" id="1499967.U27_02319"/>
<reference evidence="2" key="1">
    <citation type="journal article" date="2015" name="PeerJ">
        <title>First genomic representation of candidate bacterial phylum KSB3 points to enhanced environmental sensing as a trigger of wastewater bulking.</title>
        <authorList>
            <person name="Sekiguchi Y."/>
            <person name="Ohashi A."/>
            <person name="Parks D.H."/>
            <person name="Yamauchi T."/>
            <person name="Tyson G.W."/>
            <person name="Hugenholtz P."/>
        </authorList>
    </citation>
    <scope>NUCLEOTIDE SEQUENCE [LARGE SCALE GENOMIC DNA]</scope>
</reference>
<dbReference type="EMBL" id="DF820463">
    <property type="protein sequence ID" value="GAK55485.1"/>
    <property type="molecule type" value="Genomic_DNA"/>
</dbReference>
<sequence>MFKALSQLAANIPAALVGGGVFVLSVFVLQIEIPLALFVTLCSYVIAGIWIFPAHQTQLVHNEQETAHPVFQEGFQKLGQLKKLARKTEEQETQEKFGQISEIAYKLFSSLKKHPYKAATAQQFVSDYLDPTLRILNTYLDLLQSEASSLETLGTLDRFDRLFDKIQAIYEKHLSEIFREGELILDTELIELEETLDREGGNVPRN</sequence>
<accession>A0A0S6W741</accession>
<keyword evidence="3" id="KW-1185">Reference proteome</keyword>
<protein>
    <recommendedName>
        <fullName evidence="4">5-bromo-4-chloroindolyl phosphate hydrolysis protein</fullName>
    </recommendedName>
</protein>
<keyword evidence="1" id="KW-0812">Transmembrane</keyword>
<feature type="transmembrane region" description="Helical" evidence="1">
    <location>
        <begin position="35"/>
        <end position="52"/>
    </location>
</feature>
<proteinExistence type="predicted"/>
<organism evidence="2">
    <name type="scientific">Vecturithrix granuli</name>
    <dbReference type="NCBI Taxonomy" id="1499967"/>
    <lineage>
        <taxon>Bacteria</taxon>
        <taxon>Candidatus Moduliflexota</taxon>
        <taxon>Candidatus Vecturitrichia</taxon>
        <taxon>Candidatus Vecturitrichales</taxon>
        <taxon>Candidatus Vecturitrichaceae</taxon>
        <taxon>Candidatus Vecturithrix</taxon>
    </lineage>
</organism>
<feature type="transmembrane region" description="Helical" evidence="1">
    <location>
        <begin position="12"/>
        <end position="29"/>
    </location>
</feature>
<name>A0A0S6W741_VECG1</name>
<gene>
    <name evidence="2" type="ORF">U27_02319</name>
</gene>
<dbReference type="InterPro" id="IPR018770">
    <property type="entry name" value="ChloroindolylP_hydrolase"/>
</dbReference>
<dbReference type="HOGENOM" id="CLU_1329774_0_0_0"/>
<dbReference type="AlphaFoldDB" id="A0A0S6W741"/>
<dbReference type="Proteomes" id="UP000030661">
    <property type="component" value="Unassembled WGS sequence"/>
</dbReference>
<evidence type="ECO:0008006" key="4">
    <source>
        <dbReference type="Google" id="ProtNLM"/>
    </source>
</evidence>